<proteinExistence type="predicted"/>
<dbReference type="Pfam" id="PF06277">
    <property type="entry name" value="EutA"/>
    <property type="match status" value="1"/>
</dbReference>
<protein>
    <submittedName>
        <fullName evidence="1">Ethanolamine utilization protein EutA</fullName>
    </submittedName>
</protein>
<dbReference type="PANTHER" id="PTHR32432">
    <property type="entry name" value="CELL DIVISION PROTEIN FTSA-RELATED"/>
    <property type="match status" value="1"/>
</dbReference>
<evidence type="ECO:0000313" key="2">
    <source>
        <dbReference type="Proteomes" id="UP000198647"/>
    </source>
</evidence>
<dbReference type="InterPro" id="IPR050696">
    <property type="entry name" value="FtsA/MreB"/>
</dbReference>
<comment type="caution">
    <text evidence="1">The sequence shown here is derived from an EMBL/GenBank/DDBJ whole genome shotgun (WGS) entry which is preliminary data.</text>
</comment>
<dbReference type="Proteomes" id="UP000198647">
    <property type="component" value="Unassembled WGS sequence"/>
</dbReference>
<accession>A0A1H3FT90</accession>
<reference evidence="1 2" key="1">
    <citation type="submission" date="2016-10" db="EMBL/GenBank/DDBJ databases">
        <authorList>
            <person name="Varghese N."/>
            <person name="Submissions S."/>
        </authorList>
    </citation>
    <scope>NUCLEOTIDE SEQUENCE [LARGE SCALE GENOMIC DNA]</scope>
    <source>
        <strain evidence="1 2">DSM 20748</strain>
    </source>
</reference>
<name>A0A1H3FT90_9BACI</name>
<dbReference type="PIRSF" id="PIRSF012293">
    <property type="entry name" value="EutA"/>
    <property type="match status" value="1"/>
</dbReference>
<dbReference type="SUPFAM" id="SSF53067">
    <property type="entry name" value="Actin-like ATPase domain"/>
    <property type="match status" value="1"/>
</dbReference>
<dbReference type="InterPro" id="IPR009377">
    <property type="entry name" value="EutA"/>
</dbReference>
<organism evidence="1 2">
    <name type="scientific">Salimicrobium album</name>
    <dbReference type="NCBI Taxonomy" id="50717"/>
    <lineage>
        <taxon>Bacteria</taxon>
        <taxon>Bacillati</taxon>
        <taxon>Bacillota</taxon>
        <taxon>Bacilli</taxon>
        <taxon>Bacillales</taxon>
        <taxon>Bacillaceae</taxon>
        <taxon>Salimicrobium</taxon>
    </lineage>
</organism>
<sequence>MGGTEVILSAGIDIGTSTTKIVISRLSLRNTAGQTHMPRIEITDTEVIYESPIFRTPLKGDTSIDMAQVEDLISREYKNAGVEPGDIQTGAVIITGETATKSNAREMIDRLSAHAGEFLVATAGPDLEGIIAAKGSGAYALSRKTNKTVANIDIGGGTANTAVYKHGNLLGTCTLHVGGKLVEFENGTVSYTAPAVDQLAEEHNWNLEKGESISREILKELAGCMEKAVTGMLKGTMKESPLLIGQPPEWKEDIDIIMFSGGVAECIYNEENCKEKGMYDDIGTTLAEVLRNSSELGGFEWRVPDETVRATVLGAGTQTTEISGSTIQVDEGTLPLRNIPVAEFRFSGEWKEDMDRLDNFLEQALTLYDPEREGNAFAVYFDDIPLLGFKTIQELGDRLAELYSKYHINTPLIIVMERDLAKSLGQSLHIRHKEMEIVCIDQIRVENGDYIDVSTPLNSEVVPVVIKTLTFHGGEEE</sequence>
<dbReference type="RefSeq" id="WP_093107099.1">
    <property type="nucleotide sequence ID" value="NZ_FNOS01000004.1"/>
</dbReference>
<keyword evidence="2" id="KW-1185">Reference proteome</keyword>
<dbReference type="EMBL" id="FNOS01000004">
    <property type="protein sequence ID" value="SDX94161.1"/>
    <property type="molecule type" value="Genomic_DNA"/>
</dbReference>
<evidence type="ECO:0000313" key="1">
    <source>
        <dbReference type="EMBL" id="SDX94161.1"/>
    </source>
</evidence>
<dbReference type="PANTHER" id="PTHR32432:SF13">
    <property type="entry name" value="ETHANOLAMINE AMMONIA-LYASE REACTIVASE EUTA"/>
    <property type="match status" value="1"/>
</dbReference>
<dbReference type="InterPro" id="IPR043129">
    <property type="entry name" value="ATPase_NBD"/>
</dbReference>
<gene>
    <name evidence="1" type="ORF">SAMN04488081_1672</name>
</gene>